<dbReference type="InterPro" id="IPR003010">
    <property type="entry name" value="C-N_Hydrolase"/>
</dbReference>
<evidence type="ECO:0000313" key="3">
    <source>
        <dbReference type="EMBL" id="AWN24616.1"/>
    </source>
</evidence>
<protein>
    <submittedName>
        <fullName evidence="3">Carbon-nitrogen hydrolase family protein</fullName>
    </submittedName>
</protein>
<dbReference type="InterPro" id="IPR050345">
    <property type="entry name" value="Aliph_Amidase/BUP"/>
</dbReference>
<name>A0A2Z3JL34_9DEIO</name>
<dbReference type="GO" id="GO:0016811">
    <property type="term" value="F:hydrolase activity, acting on carbon-nitrogen (but not peptide) bonds, in linear amides"/>
    <property type="evidence" value="ECO:0007669"/>
    <property type="project" value="TreeGrafter"/>
</dbReference>
<keyword evidence="4" id="KW-1185">Reference proteome</keyword>
<evidence type="ECO:0000256" key="1">
    <source>
        <dbReference type="ARBA" id="ARBA00022801"/>
    </source>
</evidence>
<dbReference type="PANTHER" id="PTHR43674">
    <property type="entry name" value="NITRILASE C965.09-RELATED"/>
    <property type="match status" value="1"/>
</dbReference>
<dbReference type="SUPFAM" id="SSF56317">
    <property type="entry name" value="Carbon-nitrogen hydrolase"/>
    <property type="match status" value="1"/>
</dbReference>
<dbReference type="OrthoDB" id="9811121at2"/>
<organism evidence="3 4">
    <name type="scientific">Deinococcus irradiatisoli</name>
    <dbReference type="NCBI Taxonomy" id="2202254"/>
    <lineage>
        <taxon>Bacteria</taxon>
        <taxon>Thermotogati</taxon>
        <taxon>Deinococcota</taxon>
        <taxon>Deinococci</taxon>
        <taxon>Deinococcales</taxon>
        <taxon>Deinococcaceae</taxon>
        <taxon>Deinococcus</taxon>
    </lineage>
</organism>
<dbReference type="PROSITE" id="PS50263">
    <property type="entry name" value="CN_HYDROLASE"/>
    <property type="match status" value="1"/>
</dbReference>
<gene>
    <name evidence="3" type="ORF">DKM44_10465</name>
</gene>
<evidence type="ECO:0000259" key="2">
    <source>
        <dbReference type="PROSITE" id="PS50263"/>
    </source>
</evidence>
<dbReference type="EMBL" id="CP029494">
    <property type="protein sequence ID" value="AWN24616.1"/>
    <property type="molecule type" value="Genomic_DNA"/>
</dbReference>
<proteinExistence type="predicted"/>
<feature type="domain" description="CN hydrolase" evidence="2">
    <location>
        <begin position="1"/>
        <end position="233"/>
    </location>
</feature>
<dbReference type="KEGG" id="dez:DKM44_10465"/>
<evidence type="ECO:0000313" key="4">
    <source>
        <dbReference type="Proteomes" id="UP000245368"/>
    </source>
</evidence>
<dbReference type="PANTHER" id="PTHR43674:SF16">
    <property type="entry name" value="CARBON-NITROGEN FAMILY, PUTATIVE (AFU_ORTHOLOGUE AFUA_5G02350)-RELATED"/>
    <property type="match status" value="1"/>
</dbReference>
<dbReference type="Gene3D" id="3.60.110.10">
    <property type="entry name" value="Carbon-nitrogen hydrolase"/>
    <property type="match status" value="1"/>
</dbReference>
<dbReference type="CDD" id="cd07197">
    <property type="entry name" value="nitrilase"/>
    <property type="match status" value="1"/>
</dbReference>
<reference evidence="3 4" key="1">
    <citation type="submission" date="2018-05" db="EMBL/GenBank/DDBJ databases">
        <title>Complete Genome Sequence of Deinococcus sp. strain 17bor-2.</title>
        <authorList>
            <person name="Srinivasan S."/>
        </authorList>
    </citation>
    <scope>NUCLEOTIDE SEQUENCE [LARGE SCALE GENOMIC DNA]</scope>
    <source>
        <strain evidence="3 4">17bor-2</strain>
    </source>
</reference>
<dbReference type="AlphaFoldDB" id="A0A2Z3JL34"/>
<keyword evidence="1 3" id="KW-0378">Hydrolase</keyword>
<dbReference type="InterPro" id="IPR036526">
    <property type="entry name" value="C-N_Hydrolase_sf"/>
</dbReference>
<sequence length="274" mass="30452">MLATCQSLITADVRGNAAHIRSLMRQARAAGARLAHFPEGALTGYAKHQIRDWSAVDWNVVREEFKRTAALAGELELWVVVGGAHRLTPPHWPHNSLYVISDSGELVGRYDKRFLSNTEVTSFYTPGFEPLVFEVDGWRFGCAICIETVFPALFAEYERLDVDAVLLSMYYNLPERNLMAQAHASINSYWISYANSADCSAVSPSALYGPDGLALGVCEGNGSASLICTVLDPATPEFDVPLTKARPWRRLASAGEIYRQRRVDDERSCDQTRF</sequence>
<dbReference type="Proteomes" id="UP000245368">
    <property type="component" value="Chromosome"/>
</dbReference>
<accession>A0A2Z3JL34</accession>
<dbReference type="Pfam" id="PF00795">
    <property type="entry name" value="CN_hydrolase"/>
    <property type="match status" value="1"/>
</dbReference>